<comment type="subcellular location">
    <subcellularLocation>
        <location evidence="1">Cell inner membrane</location>
        <topology evidence="1">Multi-pass membrane protein</topology>
    </subcellularLocation>
</comment>
<sequence>MKKAHIVFQKDDDFTPLATAQQQELEILQASLGERKTKSKGRPVLLLMLAVAAVLAVFELAWTLYQSWQNNTLLGMAWAVFALLLMALGLTWAGRELRSLQRLKQQQQRREQWQRDPSSFNASLSLKLLRRPDLWVVWHRVEHQQLSAAEQQQLFEREILRRVDQDVQELIARAAVESAVFVALSPVALLDAAGMAWRNQKLVTAIAQAYGIELGYWSRIRLWRQVLSNLALVAMSEVAIDMGTSLLGTELMGRLSLRAGQGFGAGILTARLGIQAQALCRPLHFNTQQPARLSDIQPRILSRLGRVLPKFERQGKVKVEN</sequence>
<dbReference type="NCBIfam" id="TIGR01620">
    <property type="entry name" value="hyp_HI0043"/>
    <property type="match status" value="1"/>
</dbReference>
<evidence type="ECO:0000256" key="5">
    <source>
        <dbReference type="ARBA" id="ARBA00022692"/>
    </source>
</evidence>
<comment type="similarity">
    <text evidence="2">Belongs to the UPF0283 family.</text>
</comment>
<comment type="caution">
    <text evidence="9">The sequence shown here is derived from an EMBL/GenBank/DDBJ whole genome shotgun (WGS) entry which is preliminary data.</text>
</comment>
<feature type="transmembrane region" description="Helical" evidence="8">
    <location>
        <begin position="76"/>
        <end position="94"/>
    </location>
</feature>
<keyword evidence="7 8" id="KW-0472">Membrane</keyword>
<dbReference type="GO" id="GO:0005886">
    <property type="term" value="C:plasma membrane"/>
    <property type="evidence" value="ECO:0007669"/>
    <property type="project" value="UniProtKB-SubCell"/>
</dbReference>
<evidence type="ECO:0000313" key="10">
    <source>
        <dbReference type="Proteomes" id="UP000288279"/>
    </source>
</evidence>
<evidence type="ECO:0000256" key="6">
    <source>
        <dbReference type="ARBA" id="ARBA00022989"/>
    </source>
</evidence>
<dbReference type="AlphaFoldDB" id="A0A432ZNH2"/>
<dbReference type="EMBL" id="PIQG01000001">
    <property type="protein sequence ID" value="RUO79430.1"/>
    <property type="molecule type" value="Genomic_DNA"/>
</dbReference>
<gene>
    <name evidence="9" type="ORF">CWI83_02680</name>
</gene>
<dbReference type="Proteomes" id="UP000288279">
    <property type="component" value="Unassembled WGS sequence"/>
</dbReference>
<dbReference type="PANTHER" id="PTHR39342">
    <property type="entry name" value="UPF0283 MEMBRANE PROTEIN YCJF"/>
    <property type="match status" value="1"/>
</dbReference>
<protein>
    <submittedName>
        <fullName evidence="9">TIGR01620 family protein</fullName>
    </submittedName>
</protein>
<keyword evidence="5 8" id="KW-0812">Transmembrane</keyword>
<proteinExistence type="inferred from homology"/>
<keyword evidence="3" id="KW-1003">Cell membrane</keyword>
<dbReference type="OrthoDB" id="958025at2"/>
<organism evidence="9 10">
    <name type="scientific">Pseudidiomarina taiwanensis</name>
    <dbReference type="NCBI Taxonomy" id="337250"/>
    <lineage>
        <taxon>Bacteria</taxon>
        <taxon>Pseudomonadati</taxon>
        <taxon>Pseudomonadota</taxon>
        <taxon>Gammaproteobacteria</taxon>
        <taxon>Alteromonadales</taxon>
        <taxon>Idiomarinaceae</taxon>
        <taxon>Pseudidiomarina</taxon>
    </lineage>
</organism>
<evidence type="ECO:0000256" key="3">
    <source>
        <dbReference type="ARBA" id="ARBA00022475"/>
    </source>
</evidence>
<feature type="transmembrane region" description="Helical" evidence="8">
    <location>
        <begin position="44"/>
        <end position="64"/>
    </location>
</feature>
<dbReference type="RefSeq" id="WP_126825337.1">
    <property type="nucleotide sequence ID" value="NZ_PIQG01000001.1"/>
</dbReference>
<dbReference type="Pfam" id="PF05128">
    <property type="entry name" value="DUF697"/>
    <property type="match status" value="1"/>
</dbReference>
<evidence type="ECO:0000256" key="8">
    <source>
        <dbReference type="SAM" id="Phobius"/>
    </source>
</evidence>
<keyword evidence="10" id="KW-1185">Reference proteome</keyword>
<keyword evidence="4" id="KW-0997">Cell inner membrane</keyword>
<name>A0A432ZNH2_9GAMM</name>
<evidence type="ECO:0000256" key="7">
    <source>
        <dbReference type="ARBA" id="ARBA00023136"/>
    </source>
</evidence>
<evidence type="ECO:0000256" key="1">
    <source>
        <dbReference type="ARBA" id="ARBA00004429"/>
    </source>
</evidence>
<keyword evidence="6 8" id="KW-1133">Transmembrane helix</keyword>
<evidence type="ECO:0000313" key="9">
    <source>
        <dbReference type="EMBL" id="RUO79430.1"/>
    </source>
</evidence>
<evidence type="ECO:0000256" key="2">
    <source>
        <dbReference type="ARBA" id="ARBA00008255"/>
    </source>
</evidence>
<accession>A0A432ZNH2</accession>
<dbReference type="PANTHER" id="PTHR39342:SF1">
    <property type="entry name" value="UPF0283 MEMBRANE PROTEIN YCJF"/>
    <property type="match status" value="1"/>
</dbReference>
<dbReference type="InterPro" id="IPR021147">
    <property type="entry name" value="DUF697"/>
</dbReference>
<dbReference type="InterPro" id="IPR006507">
    <property type="entry name" value="UPF0283"/>
</dbReference>
<reference evidence="9 10" key="1">
    <citation type="journal article" date="2011" name="Front. Microbiol.">
        <title>Genomic signatures of strain selection and enhancement in Bacillus atrophaeus var. globigii, a historical biowarfare simulant.</title>
        <authorList>
            <person name="Gibbons H.S."/>
            <person name="Broomall S.M."/>
            <person name="McNew L.A."/>
            <person name="Daligault H."/>
            <person name="Chapman C."/>
            <person name="Bruce D."/>
            <person name="Karavis M."/>
            <person name="Krepps M."/>
            <person name="McGregor P.A."/>
            <person name="Hong C."/>
            <person name="Park K.H."/>
            <person name="Akmal A."/>
            <person name="Feldman A."/>
            <person name="Lin J.S."/>
            <person name="Chang W.E."/>
            <person name="Higgs B.W."/>
            <person name="Demirev P."/>
            <person name="Lindquist J."/>
            <person name="Liem A."/>
            <person name="Fochler E."/>
            <person name="Read T.D."/>
            <person name="Tapia R."/>
            <person name="Johnson S."/>
            <person name="Bishop-Lilly K.A."/>
            <person name="Detter C."/>
            <person name="Han C."/>
            <person name="Sozhamannan S."/>
            <person name="Rosenzweig C.N."/>
            <person name="Skowronski E.W."/>
        </authorList>
    </citation>
    <scope>NUCLEOTIDE SEQUENCE [LARGE SCALE GENOMIC DNA]</scope>
    <source>
        <strain evidence="9 10">PIT1</strain>
    </source>
</reference>
<evidence type="ECO:0000256" key="4">
    <source>
        <dbReference type="ARBA" id="ARBA00022519"/>
    </source>
</evidence>